<evidence type="ECO:0000256" key="2">
    <source>
        <dbReference type="SAM" id="MobiDB-lite"/>
    </source>
</evidence>
<feature type="region of interest" description="Disordered" evidence="2">
    <location>
        <begin position="1006"/>
        <end position="1035"/>
    </location>
</feature>
<organism evidence="3 4">
    <name type="scientific">Psilopogon haemacephalus</name>
    <name type="common">coppersmith barbet</name>
    <dbReference type="NCBI Taxonomy" id="2585815"/>
    <lineage>
        <taxon>Eukaryota</taxon>
        <taxon>Metazoa</taxon>
        <taxon>Chordata</taxon>
        <taxon>Craniata</taxon>
        <taxon>Vertebrata</taxon>
        <taxon>Euteleostomi</taxon>
        <taxon>Archelosauria</taxon>
        <taxon>Archosauria</taxon>
        <taxon>Dinosauria</taxon>
        <taxon>Saurischia</taxon>
        <taxon>Theropoda</taxon>
        <taxon>Coelurosauria</taxon>
        <taxon>Aves</taxon>
        <taxon>Neognathae</taxon>
        <taxon>Neoaves</taxon>
        <taxon>Telluraves</taxon>
        <taxon>Coraciimorphae</taxon>
        <taxon>Piciformes</taxon>
        <taxon>Megalaimidae</taxon>
        <taxon>Psilopogon</taxon>
    </lineage>
</organism>
<dbReference type="Proteomes" id="UP000574528">
    <property type="component" value="Unassembled WGS sequence"/>
</dbReference>
<feature type="region of interest" description="Disordered" evidence="2">
    <location>
        <begin position="742"/>
        <end position="768"/>
    </location>
</feature>
<feature type="compositionally biased region" description="Polar residues" evidence="2">
    <location>
        <begin position="366"/>
        <end position="379"/>
    </location>
</feature>
<feature type="compositionally biased region" description="Polar residues" evidence="2">
    <location>
        <begin position="1006"/>
        <end position="1020"/>
    </location>
</feature>
<evidence type="ECO:0000313" key="3">
    <source>
        <dbReference type="EMBL" id="NXG52916.1"/>
    </source>
</evidence>
<feature type="compositionally biased region" description="Polar residues" evidence="2">
    <location>
        <begin position="933"/>
        <end position="942"/>
    </location>
</feature>
<name>A0A7K9CK36_9PICI</name>
<feature type="compositionally biased region" description="Basic and acidic residues" evidence="2">
    <location>
        <begin position="568"/>
        <end position="580"/>
    </location>
</feature>
<feature type="region of interest" description="Disordered" evidence="2">
    <location>
        <begin position="361"/>
        <end position="388"/>
    </location>
</feature>
<dbReference type="AlphaFoldDB" id="A0A7K9CK36"/>
<gene>
    <name evidence="3" type="primary">Ccdc73</name>
    <name evidence="3" type="ORF">PSIHAE_R01725</name>
</gene>
<keyword evidence="4" id="KW-1185">Reference proteome</keyword>
<feature type="non-terminal residue" evidence="3">
    <location>
        <position position="1064"/>
    </location>
</feature>
<dbReference type="InterPro" id="IPR031650">
    <property type="entry name" value="CCDC73"/>
</dbReference>
<feature type="coiled-coil region" evidence="1">
    <location>
        <begin position="47"/>
        <end position="145"/>
    </location>
</feature>
<feature type="region of interest" description="Disordered" evidence="2">
    <location>
        <begin position="562"/>
        <end position="597"/>
    </location>
</feature>
<dbReference type="EMBL" id="VWZI01022230">
    <property type="protein sequence ID" value="NXG52916.1"/>
    <property type="molecule type" value="Genomic_DNA"/>
</dbReference>
<proteinExistence type="predicted"/>
<protein>
    <submittedName>
        <fullName evidence="3">CCD73 protein</fullName>
    </submittedName>
</protein>
<accession>A0A7K9CK36</accession>
<feature type="non-terminal residue" evidence="3">
    <location>
        <position position="1"/>
    </location>
</feature>
<feature type="region of interest" description="Disordered" evidence="2">
    <location>
        <begin position="933"/>
        <end position="959"/>
    </location>
</feature>
<evidence type="ECO:0000256" key="1">
    <source>
        <dbReference type="SAM" id="Coils"/>
    </source>
</evidence>
<comment type="caution">
    <text evidence="3">The sequence shown here is derived from an EMBL/GenBank/DDBJ whole genome shotgun (WGS) entry which is preliminary data.</text>
</comment>
<dbReference type="OrthoDB" id="6145717at2759"/>
<reference evidence="3 4" key="1">
    <citation type="submission" date="2019-09" db="EMBL/GenBank/DDBJ databases">
        <title>Bird 10,000 Genomes (B10K) Project - Family phase.</title>
        <authorList>
            <person name="Zhang G."/>
        </authorList>
    </citation>
    <scope>NUCLEOTIDE SEQUENCE [LARGE SCALE GENOMIC DNA]</scope>
    <source>
        <strain evidence="3">B10K-DU-001-24</strain>
        <tissue evidence="3">Muscle</tissue>
    </source>
</reference>
<evidence type="ECO:0000313" key="4">
    <source>
        <dbReference type="Proteomes" id="UP000574528"/>
    </source>
</evidence>
<feature type="coiled-coil region" evidence="1">
    <location>
        <begin position="181"/>
        <end position="247"/>
    </location>
</feature>
<dbReference type="PANTHER" id="PTHR28660">
    <property type="entry name" value="COILED-COIL DOMAIN-CONTAINING PROTEIN 73"/>
    <property type="match status" value="1"/>
</dbReference>
<keyword evidence="1" id="KW-0175">Coiled coil</keyword>
<sequence length="1064" mass="119888">QSPSETLLSIRLLDFKTSLLEAIEELRIRRETENNYEDQISKIVVEKQELEWQKETLQHQMDTLHQQNKEAMAAFKKQLQARMFAMEEEKGKYQLAVETKEKEIDGLKEALKALQISKYTLQKKLNEMDQKLQMHLTAKEEHQKKLNEVERCYATIASQFGIVKGVHGKLEHNVQEAIQLNKKLTSVNKRQETEISNLKEELKKVTTDLIRSKVTSQYRVGEENINLAAKEKQFQELQQKIRMETAVTKKVQEENTHIKEEKLEILSSLQCVQELLQRITQTNIRMESELNALKEEYQTLERDNELQREKAKENEEKFLNLQNEHEKALRTWKKDEENMRREIETLKNELNSFRSVHRHLEDHPPQRNQHAEQVQNLQSSEEHSKDSNVQAVQENNRCMESTIRQDSNFGHEETEVQNAIPLSTEDLHIEPKTLTVTDLQVLENSFKDETNVANPYEEKQREASPRNTLCTDTDLIAQGQTSEIRVTECKEAENLRATCRMLLDENCGNSEQNRQNSVKPLAECHTQTGKVLSDRTDTVGAYRKSGSQEISSNMPELCGITEESVSNKADKKSNTTEHNKSVLKPEAPQTESEAVVGSEKNAVCEGSTDNHQAEELSFGTLSFNKEMHYQRRGLLDSDNYVGNGLHKPGSSLLNLSGLHGDKLPFKQTYIDAEGRNCTENATNINRAGALGSTAVPVIDAQGLPLAYCDNASSDDATKPHRDNVSVLGTFKLCPPTTERGINTDDMCSKQPEQDGAEQTGHATNGCTSNAEAVSPVEADSLEVIAHNPLPADRISTDKLILCKKVNDDIQICSIKTRHSLESNNLTNNTLLTEKKDSLSSTVPGRKFAEGHLKELSSLPMRTSGNLVNMSGRSSFDLSASDKKAEKTPVYLHFLDLTSCSRVNQMRGQATWTSTSKEPSLLKLPCLLENTKVTSKAQGQKLSENVDRRESGLASPSLNRAADTLNTSNIHQDPQGDPSEGWNATAKTFYDSSFPTEHLKKGFAALQQEQKSSHVTATPARSGSAAGDEDRSAIHNSVLQNQIEEIEKILNVERLHSARKRKYEE</sequence>
<dbReference type="PANTHER" id="PTHR28660:SF1">
    <property type="entry name" value="COILED-COIL DOMAIN-CONTAINING PROTEIN 73"/>
    <property type="match status" value="1"/>
</dbReference>
<dbReference type="Pfam" id="PF15818">
    <property type="entry name" value="CCDC73"/>
    <property type="match status" value="1"/>
</dbReference>